<evidence type="ECO:0000313" key="9">
    <source>
        <dbReference type="Proteomes" id="UP000754226"/>
    </source>
</evidence>
<evidence type="ECO:0000256" key="1">
    <source>
        <dbReference type="ARBA" id="ARBA00001933"/>
    </source>
</evidence>
<comment type="caution">
    <text evidence="8">The sequence shown here is derived from an EMBL/GenBank/DDBJ whole genome shotgun (WGS) entry which is preliminary data.</text>
</comment>
<dbReference type="GO" id="GO:0006520">
    <property type="term" value="P:amino acid metabolic process"/>
    <property type="evidence" value="ECO:0007669"/>
    <property type="project" value="InterPro"/>
</dbReference>
<proteinExistence type="inferred from homology"/>
<keyword evidence="4 6" id="KW-0808">Transferase</keyword>
<dbReference type="InterPro" id="IPR015424">
    <property type="entry name" value="PyrdxlP-dep_Trfase"/>
</dbReference>
<evidence type="ECO:0000313" key="8">
    <source>
        <dbReference type="EMBL" id="MBS5519499.1"/>
    </source>
</evidence>
<dbReference type="GO" id="GO:0030170">
    <property type="term" value="F:pyridoxal phosphate binding"/>
    <property type="evidence" value="ECO:0007669"/>
    <property type="project" value="InterPro"/>
</dbReference>
<dbReference type="AlphaFoldDB" id="A0A943I258"/>
<dbReference type="InterPro" id="IPR015421">
    <property type="entry name" value="PyrdxlP-dep_Trfase_major"/>
</dbReference>
<accession>A0A943I258</accession>
<keyword evidence="5" id="KW-0663">Pyridoxal phosphate</keyword>
<dbReference type="InterPro" id="IPR004839">
    <property type="entry name" value="Aminotransferase_I/II_large"/>
</dbReference>
<sequence length="398" mass="44507">MYISERTKNIPTSPIRKLAPMANAAEKAGRKIYHLNIGQPDIATPDSFFDAVKKFHPAVLEYGKSQGQEGLIKAIQKYYHDWGMDYNLDDIYVTNGGSEAIAFAVMTTCDPGDNILMFEPFYANYKSFVGAYNVEISGVPTSAHDGYHLPSEAEIEKHINSRTRAILISNPGNPTGVIYTEQEMALISRIVRKHDLALIADEVYREFVYDGEYKSFGTMPELAEHLIMIDSVSKRYSACGARIGCVMTKNKELSAQLLKCCQARLSVSQLDQAGATGLYTTPASYWEDVRNEYTRRRDTLKEALSAMPGVISSEPKGAFYVMVKLPVDNIEKFAQWLLTDFAIDNETVMITPGNGFYVSSPDRGCDECRIAYVLNCEDLKKAMHILAEGLKQYPGRTR</sequence>
<comment type="similarity">
    <text evidence="2 6">Belongs to the class-I pyridoxal-phosphate-dependent aminotransferase family.</text>
</comment>
<feature type="domain" description="Aminotransferase class I/classII large" evidence="7">
    <location>
        <begin position="32"/>
        <end position="383"/>
    </location>
</feature>
<dbReference type="InterPro" id="IPR050596">
    <property type="entry name" value="AspAT/PAT-like"/>
</dbReference>
<name>A0A943I258_9FIRM</name>
<dbReference type="PROSITE" id="PS00105">
    <property type="entry name" value="AA_TRANSFER_CLASS_1"/>
    <property type="match status" value="1"/>
</dbReference>
<dbReference type="EMBL" id="JAGZCZ010000004">
    <property type="protein sequence ID" value="MBS5519499.1"/>
    <property type="molecule type" value="Genomic_DNA"/>
</dbReference>
<dbReference type="PANTHER" id="PTHR46383">
    <property type="entry name" value="ASPARTATE AMINOTRANSFERASE"/>
    <property type="match status" value="1"/>
</dbReference>
<evidence type="ECO:0000256" key="3">
    <source>
        <dbReference type="ARBA" id="ARBA00022576"/>
    </source>
</evidence>
<dbReference type="SUPFAM" id="SSF53383">
    <property type="entry name" value="PLP-dependent transferases"/>
    <property type="match status" value="1"/>
</dbReference>
<dbReference type="CDD" id="cd00609">
    <property type="entry name" value="AAT_like"/>
    <property type="match status" value="1"/>
</dbReference>
<dbReference type="Pfam" id="PF00155">
    <property type="entry name" value="Aminotran_1_2"/>
    <property type="match status" value="1"/>
</dbReference>
<dbReference type="Proteomes" id="UP000754226">
    <property type="component" value="Unassembled WGS sequence"/>
</dbReference>
<protein>
    <recommendedName>
        <fullName evidence="6">Aminotransferase</fullName>
        <ecNumber evidence="6">2.6.1.-</ecNumber>
    </recommendedName>
</protein>
<evidence type="ECO:0000256" key="4">
    <source>
        <dbReference type="ARBA" id="ARBA00022679"/>
    </source>
</evidence>
<dbReference type="Gene3D" id="3.90.1150.10">
    <property type="entry name" value="Aspartate Aminotransferase, domain 1"/>
    <property type="match status" value="1"/>
</dbReference>
<dbReference type="NCBIfam" id="NF005744">
    <property type="entry name" value="PRK07568.1"/>
    <property type="match status" value="1"/>
</dbReference>
<dbReference type="InterPro" id="IPR015422">
    <property type="entry name" value="PyrdxlP-dep_Trfase_small"/>
</dbReference>
<evidence type="ECO:0000256" key="2">
    <source>
        <dbReference type="ARBA" id="ARBA00007441"/>
    </source>
</evidence>
<gene>
    <name evidence="8" type="ORF">KHX13_04065</name>
</gene>
<evidence type="ECO:0000259" key="7">
    <source>
        <dbReference type="Pfam" id="PF00155"/>
    </source>
</evidence>
<organism evidence="8 9">
    <name type="scientific">Acidaminococcus intestini</name>
    <dbReference type="NCBI Taxonomy" id="187327"/>
    <lineage>
        <taxon>Bacteria</taxon>
        <taxon>Bacillati</taxon>
        <taxon>Bacillota</taxon>
        <taxon>Negativicutes</taxon>
        <taxon>Acidaminococcales</taxon>
        <taxon>Acidaminococcaceae</taxon>
        <taxon>Acidaminococcus</taxon>
    </lineage>
</organism>
<evidence type="ECO:0000256" key="6">
    <source>
        <dbReference type="RuleBase" id="RU000481"/>
    </source>
</evidence>
<dbReference type="GO" id="GO:0008483">
    <property type="term" value="F:transaminase activity"/>
    <property type="evidence" value="ECO:0007669"/>
    <property type="project" value="UniProtKB-KW"/>
</dbReference>
<evidence type="ECO:0000256" key="5">
    <source>
        <dbReference type="ARBA" id="ARBA00022898"/>
    </source>
</evidence>
<keyword evidence="3 6" id="KW-0032">Aminotransferase</keyword>
<comment type="cofactor">
    <cofactor evidence="1 6">
        <name>pyridoxal 5'-phosphate</name>
        <dbReference type="ChEBI" id="CHEBI:597326"/>
    </cofactor>
</comment>
<dbReference type="InterPro" id="IPR004838">
    <property type="entry name" value="NHTrfase_class1_PyrdxlP-BS"/>
</dbReference>
<reference evidence="8" key="1">
    <citation type="submission" date="2021-02" db="EMBL/GenBank/DDBJ databases">
        <title>Infant gut strain persistence is associated with maternal origin, phylogeny, and functional potential including surface adhesion and iron acquisition.</title>
        <authorList>
            <person name="Lou Y.C."/>
        </authorList>
    </citation>
    <scope>NUCLEOTIDE SEQUENCE</scope>
    <source>
        <strain evidence="8">L3_106_000M1_dasL3_106_000M1_concoct_15</strain>
    </source>
</reference>
<dbReference type="EC" id="2.6.1.-" evidence="6"/>
<dbReference type="Gene3D" id="3.40.640.10">
    <property type="entry name" value="Type I PLP-dependent aspartate aminotransferase-like (Major domain)"/>
    <property type="match status" value="1"/>
</dbReference>